<gene>
    <name evidence="1" type="ORF">ABID21_000455</name>
</gene>
<reference evidence="1 2" key="1">
    <citation type="submission" date="2024-06" db="EMBL/GenBank/DDBJ databases">
        <title>Genomic Encyclopedia of Type Strains, Phase IV (KMG-IV): sequencing the most valuable type-strain genomes for metagenomic binning, comparative biology and taxonomic classification.</title>
        <authorList>
            <person name="Goeker M."/>
        </authorList>
    </citation>
    <scope>NUCLEOTIDE SEQUENCE [LARGE SCALE GENOMIC DNA]</scope>
    <source>
        <strain evidence="1 2">DSM 105042</strain>
    </source>
</reference>
<sequence>MIVSRETAEHYTWETSARFTADLCKLEVESGNNCRSATLLTDAQSQGTKMPSTVARGGKYREYKGNF</sequence>
<name>A0ABV2H1E1_9HYPH</name>
<dbReference type="EMBL" id="JBEPLJ010000001">
    <property type="protein sequence ID" value="MET3584363.1"/>
    <property type="molecule type" value="Genomic_DNA"/>
</dbReference>
<organism evidence="1 2">
    <name type="scientific">Pseudorhizobium tarimense</name>
    <dbReference type="NCBI Taxonomy" id="1079109"/>
    <lineage>
        <taxon>Bacteria</taxon>
        <taxon>Pseudomonadati</taxon>
        <taxon>Pseudomonadota</taxon>
        <taxon>Alphaproteobacteria</taxon>
        <taxon>Hyphomicrobiales</taxon>
        <taxon>Rhizobiaceae</taxon>
        <taxon>Rhizobium/Agrobacterium group</taxon>
        <taxon>Pseudorhizobium</taxon>
    </lineage>
</organism>
<evidence type="ECO:0000313" key="1">
    <source>
        <dbReference type="EMBL" id="MET3584363.1"/>
    </source>
</evidence>
<protein>
    <submittedName>
        <fullName evidence="1">Uncharacterized protein</fullName>
    </submittedName>
</protein>
<keyword evidence="2" id="KW-1185">Reference proteome</keyword>
<proteinExistence type="predicted"/>
<accession>A0ABV2H1E1</accession>
<comment type="caution">
    <text evidence="1">The sequence shown here is derived from an EMBL/GenBank/DDBJ whole genome shotgun (WGS) entry which is preliminary data.</text>
</comment>
<dbReference type="Proteomes" id="UP001549031">
    <property type="component" value="Unassembled WGS sequence"/>
</dbReference>
<evidence type="ECO:0000313" key="2">
    <source>
        <dbReference type="Proteomes" id="UP001549031"/>
    </source>
</evidence>